<evidence type="ECO:0000313" key="2">
    <source>
        <dbReference type="EMBL" id="MBM6735450.1"/>
    </source>
</evidence>
<feature type="chain" id="PRO_5045761422" description="OmpA-like transmembrane domain protein" evidence="1">
    <location>
        <begin position="20"/>
        <end position="305"/>
    </location>
</feature>
<reference evidence="2 3" key="1">
    <citation type="journal article" date="2021" name="Sci. Rep.">
        <title>The distribution of antibiotic resistance genes in chicken gut microbiota commensals.</title>
        <authorList>
            <person name="Juricova H."/>
            <person name="Matiasovicova J."/>
            <person name="Kubasova T."/>
            <person name="Cejkova D."/>
            <person name="Rychlik I."/>
        </authorList>
    </citation>
    <scope>NUCLEOTIDE SEQUENCE [LARGE SCALE GENOMIC DNA]</scope>
    <source>
        <strain evidence="2 3">An772</strain>
    </source>
</reference>
<dbReference type="RefSeq" id="WP_205095670.1">
    <property type="nucleotide sequence ID" value="NZ_JACLYZ010000019.1"/>
</dbReference>
<sequence>MIKKLCILLLSVCTVAPLAAQHYSGGDASFAPKKGQWQISAVIGNNQMFDQDMYYLLPTYWNGDTSGSDLGFDNPVGLPGTDYQSGDPGIYLGLGELNTNSLVNLIGIQGKYFLSDNWDVNLMFSMNINATPSKDYIEGDHSVPEMPIQDYKYVEARISNAWNVALGSNYYFNTRNERINLYVGGVLGWQMGRIETSSPYTGETVVDPDLGEDMDSDLGEDLNEESVQLYVPNSRAGQIFGLRVGAVAGIEYSLAKGLVFGFEVQPVSYRYDHIQICPKGSAAYKVGHHSIGLFATPNLKIGFRF</sequence>
<feature type="signal peptide" evidence="1">
    <location>
        <begin position="1"/>
        <end position="19"/>
    </location>
</feature>
<comment type="caution">
    <text evidence="2">The sequence shown here is derived from an EMBL/GenBank/DDBJ whole genome shotgun (WGS) entry which is preliminary data.</text>
</comment>
<evidence type="ECO:0000256" key="1">
    <source>
        <dbReference type="SAM" id="SignalP"/>
    </source>
</evidence>
<organism evidence="2 3">
    <name type="scientific">Mediterranea massiliensis</name>
    <dbReference type="NCBI Taxonomy" id="1841865"/>
    <lineage>
        <taxon>Bacteria</taxon>
        <taxon>Pseudomonadati</taxon>
        <taxon>Bacteroidota</taxon>
        <taxon>Bacteroidia</taxon>
        <taxon>Bacteroidales</taxon>
        <taxon>Bacteroidaceae</taxon>
        <taxon>Mediterranea</taxon>
    </lineage>
</organism>
<proteinExistence type="predicted"/>
<keyword evidence="1" id="KW-0732">Signal</keyword>
<evidence type="ECO:0008006" key="4">
    <source>
        <dbReference type="Google" id="ProtNLM"/>
    </source>
</evidence>
<protein>
    <recommendedName>
        <fullName evidence="4">OmpA-like transmembrane domain protein</fullName>
    </recommendedName>
</protein>
<dbReference type="Proteomes" id="UP000766986">
    <property type="component" value="Unassembled WGS sequence"/>
</dbReference>
<dbReference type="EMBL" id="JACLYZ010000019">
    <property type="protein sequence ID" value="MBM6735450.1"/>
    <property type="molecule type" value="Genomic_DNA"/>
</dbReference>
<dbReference type="Gene3D" id="2.40.160.20">
    <property type="match status" value="1"/>
</dbReference>
<name>A0ABS2E1E4_9BACT</name>
<keyword evidence="3" id="KW-1185">Reference proteome</keyword>
<evidence type="ECO:0000313" key="3">
    <source>
        <dbReference type="Proteomes" id="UP000766986"/>
    </source>
</evidence>
<gene>
    <name evidence="2" type="ORF">H7U35_09485</name>
</gene>
<accession>A0ABS2E1E4</accession>